<dbReference type="PROSITE" id="PS51257">
    <property type="entry name" value="PROKAR_LIPOPROTEIN"/>
    <property type="match status" value="1"/>
</dbReference>
<feature type="signal peptide" evidence="1">
    <location>
        <begin position="1"/>
        <end position="21"/>
    </location>
</feature>
<dbReference type="RefSeq" id="WP_151157685.1">
    <property type="nucleotide sequence ID" value="NZ_VZRA01000004.1"/>
</dbReference>
<evidence type="ECO:0000313" key="2">
    <source>
        <dbReference type="EMBL" id="KAB0669054.1"/>
    </source>
</evidence>
<accession>A0ABQ6TLA9</accession>
<keyword evidence="1" id="KW-0732">Signal</keyword>
<comment type="caution">
    <text evidence="2">The sequence shown here is derived from an EMBL/GenBank/DDBJ whole genome shotgun (WGS) entry which is preliminary data.</text>
</comment>
<evidence type="ECO:0000313" key="3">
    <source>
        <dbReference type="Proteomes" id="UP000798046"/>
    </source>
</evidence>
<proteinExistence type="predicted"/>
<organism evidence="2 3">
    <name type="scientific">Oryzomonas sagensis</name>
    <dbReference type="NCBI Taxonomy" id="2603857"/>
    <lineage>
        <taxon>Bacteria</taxon>
        <taxon>Pseudomonadati</taxon>
        <taxon>Thermodesulfobacteriota</taxon>
        <taxon>Desulfuromonadia</taxon>
        <taxon>Geobacterales</taxon>
        <taxon>Geobacteraceae</taxon>
        <taxon>Oryzomonas</taxon>
    </lineage>
</organism>
<dbReference type="Proteomes" id="UP000798046">
    <property type="component" value="Unassembled WGS sequence"/>
</dbReference>
<dbReference type="EMBL" id="VZRA01000004">
    <property type="protein sequence ID" value="KAB0669054.1"/>
    <property type="molecule type" value="Genomic_DNA"/>
</dbReference>
<name>A0ABQ6TLA9_9BACT</name>
<reference evidence="2 3" key="1">
    <citation type="journal article" date="2020" name="Microorganisms">
        <title>Description of Three Novel Members in the Family Geobacteraceae, Oryzomonas japonicum gen. nov., sp. nov., Oryzomonas sagensis sp. nov., and Oryzomonas ruber sp. nov.</title>
        <authorList>
            <person name="Xu Z."/>
            <person name="Masuda Y."/>
            <person name="Hayakawa C."/>
            <person name="Ushijima N."/>
            <person name="Kawano K."/>
            <person name="Shiratori Y."/>
            <person name="Senoo K."/>
            <person name="Itoh H."/>
        </authorList>
    </citation>
    <scope>NUCLEOTIDE SEQUENCE [LARGE SCALE GENOMIC DNA]</scope>
    <source>
        <strain evidence="2 3">Red100</strain>
    </source>
</reference>
<sequence>MKKYLKPICVGLALLALYGCGGDGDGGPAPITDSYLFPAGKATITFTAMSTAKLAAPLSGIDLSLTLPQGMSVTTASGASGPIATDSVTPGSALTGTNLAFGTYSATTRKVILGMATTSNSYRSGEFLRLTCTVAANTGITLGGLKTGSPVTVVKAVGYDPVSKSTVTLTGNIKVNLGAVR</sequence>
<gene>
    <name evidence="2" type="ORF">F6V30_14570</name>
</gene>
<evidence type="ECO:0008006" key="4">
    <source>
        <dbReference type="Google" id="ProtNLM"/>
    </source>
</evidence>
<feature type="chain" id="PRO_5046378796" description="Lipoprotein" evidence="1">
    <location>
        <begin position="22"/>
        <end position="181"/>
    </location>
</feature>
<keyword evidence="3" id="KW-1185">Reference proteome</keyword>
<evidence type="ECO:0000256" key="1">
    <source>
        <dbReference type="SAM" id="SignalP"/>
    </source>
</evidence>
<protein>
    <recommendedName>
        <fullName evidence="4">Lipoprotein</fullName>
    </recommendedName>
</protein>